<gene>
    <name evidence="1" type="ORF">SE17_01545</name>
</gene>
<proteinExistence type="predicted"/>
<sequence length="64" mass="7290">MMLPFSILLLLIGDSSVYHYSKVQWYSATENTKHTEFEIHSSVVSVVSVAQPLCLCYNRAVRLL</sequence>
<organism evidence="1 2">
    <name type="scientific">Kouleothrix aurantiaca</name>
    <dbReference type="NCBI Taxonomy" id="186479"/>
    <lineage>
        <taxon>Bacteria</taxon>
        <taxon>Bacillati</taxon>
        <taxon>Chloroflexota</taxon>
        <taxon>Chloroflexia</taxon>
        <taxon>Chloroflexales</taxon>
        <taxon>Roseiflexineae</taxon>
        <taxon>Roseiflexaceae</taxon>
        <taxon>Kouleothrix</taxon>
    </lineage>
</organism>
<dbReference type="EMBL" id="LJCR01000016">
    <property type="protein sequence ID" value="KPV54769.1"/>
    <property type="molecule type" value="Genomic_DNA"/>
</dbReference>
<dbReference type="Proteomes" id="UP000050509">
    <property type="component" value="Unassembled WGS sequence"/>
</dbReference>
<name>A0A0P9HIR1_9CHLR</name>
<comment type="caution">
    <text evidence="1">The sequence shown here is derived from an EMBL/GenBank/DDBJ whole genome shotgun (WGS) entry which is preliminary data.</text>
</comment>
<evidence type="ECO:0000313" key="1">
    <source>
        <dbReference type="EMBL" id="KPV54769.1"/>
    </source>
</evidence>
<accession>A0A0P9HIR1</accession>
<protein>
    <submittedName>
        <fullName evidence="1">Uncharacterized protein</fullName>
    </submittedName>
</protein>
<reference evidence="1 2" key="1">
    <citation type="submission" date="2015-09" db="EMBL/GenBank/DDBJ databases">
        <title>Draft genome sequence of Kouleothrix aurantiaca JCM 19913.</title>
        <authorList>
            <person name="Hemp J."/>
        </authorList>
    </citation>
    <scope>NUCLEOTIDE SEQUENCE [LARGE SCALE GENOMIC DNA]</scope>
    <source>
        <strain evidence="1 2">COM-B</strain>
    </source>
</reference>
<dbReference type="AlphaFoldDB" id="A0A0P9HIR1"/>
<keyword evidence="2" id="KW-1185">Reference proteome</keyword>
<evidence type="ECO:0000313" key="2">
    <source>
        <dbReference type="Proteomes" id="UP000050509"/>
    </source>
</evidence>